<reference evidence="3" key="1">
    <citation type="submission" date="2020-04" db="EMBL/GenBank/DDBJ databases">
        <authorList>
            <person name="Alioto T."/>
            <person name="Alioto T."/>
            <person name="Gomez Garrido J."/>
        </authorList>
    </citation>
    <scope>NUCLEOTIDE SEQUENCE</scope>
    <source>
        <strain evidence="3">A484AB</strain>
    </source>
</reference>
<proteinExistence type="predicted"/>
<dbReference type="AlphaFoldDB" id="A0A7D9EQQ2"/>
<sequence>MTTAVIPHACNANAFPSLVKFSSRQGRKVQLLSFKLQINTAPRTAMGSKKFVALAVVVVVVIAIAVTLAVVLTQSSDSSSQTSTGLHGAVAADSEVCSNIGADVMRDNGTAIDAAVATLICLGLIHPHSAGIGGGGYMLLYKQSTKTATYLDFRETAPGASTPDMFVNKTGESKKGKLAVAVPGEVLAMYNAWKTQGRLPWKRLFQPTIDLANNGFRIDKPLAVAINTTKNDIIKERGFKELYFHDDGTPRKEGETITDPVFAKTLTELAENPLSFYNGSLAREMVKDIQDRGGILTLEDLQNFTATTRRVLSSFVNDDILYTTSATSSGSTLIMILNILKGFKFTPDSISASNIVQTWHRMIEAFKFGYAYRPFLGDPDFYPEVEKSIDLQVNATYAETLRQKIWDNTTHDSLYYGGFYDPMLDFGTTHLSVVGPTGDAVSVTSTLGYYFGARLRSYKTGIVYNNHMATFSLPNISKNYQPKSSEANYIQPGKRSVSTSCPTIVVNKSGIVRMVVGASGGLRITTGVPTTKIHHSLKEHHKISNIPKFCCEMLLQTGNGYHFCALVQIKILEK</sequence>
<feature type="binding site" evidence="2">
    <location>
        <begin position="498"/>
        <end position="499"/>
    </location>
    <ligand>
        <name>L-glutamate</name>
        <dbReference type="ChEBI" id="CHEBI:29985"/>
    </ligand>
</feature>
<protein>
    <submittedName>
        <fullName evidence="3">Gamma-glutamyltranspeptidase 1</fullName>
    </submittedName>
</protein>
<dbReference type="GO" id="GO:0036374">
    <property type="term" value="F:glutathione hydrolase activity"/>
    <property type="evidence" value="ECO:0007669"/>
    <property type="project" value="InterPro"/>
</dbReference>
<organism evidence="3 4">
    <name type="scientific">Paramuricea clavata</name>
    <name type="common">Red gorgonian</name>
    <name type="synonym">Violescent sea-whip</name>
    <dbReference type="NCBI Taxonomy" id="317549"/>
    <lineage>
        <taxon>Eukaryota</taxon>
        <taxon>Metazoa</taxon>
        <taxon>Cnidaria</taxon>
        <taxon>Anthozoa</taxon>
        <taxon>Octocorallia</taxon>
        <taxon>Malacalcyonacea</taxon>
        <taxon>Plexauridae</taxon>
        <taxon>Paramuricea</taxon>
    </lineage>
</organism>
<dbReference type="InterPro" id="IPR029055">
    <property type="entry name" value="Ntn_hydrolases_N"/>
</dbReference>
<evidence type="ECO:0000313" key="4">
    <source>
        <dbReference type="Proteomes" id="UP001152795"/>
    </source>
</evidence>
<dbReference type="InterPro" id="IPR043138">
    <property type="entry name" value="GGT_lsub"/>
</dbReference>
<dbReference type="FunFam" id="1.10.246.130:FF:000001">
    <property type="entry name" value="Gamma-glutamyltransferase 5 isoform 1"/>
    <property type="match status" value="1"/>
</dbReference>
<dbReference type="InterPro" id="IPR000101">
    <property type="entry name" value="GGT_peptidase"/>
</dbReference>
<keyword evidence="4" id="KW-1185">Reference proteome</keyword>
<dbReference type="GO" id="GO:0006751">
    <property type="term" value="P:glutathione catabolic process"/>
    <property type="evidence" value="ECO:0007669"/>
    <property type="project" value="InterPro"/>
</dbReference>
<evidence type="ECO:0000313" key="3">
    <source>
        <dbReference type="EMBL" id="CAB4016119.1"/>
    </source>
</evidence>
<dbReference type="PANTHER" id="PTHR11686:SF9">
    <property type="entry name" value="RE13973P"/>
    <property type="match status" value="1"/>
</dbReference>
<evidence type="ECO:0000256" key="1">
    <source>
        <dbReference type="PIRSR" id="PIRSR600101-1"/>
    </source>
</evidence>
<gene>
    <name evidence="3" type="ORF">PACLA_8A085626</name>
</gene>
<evidence type="ECO:0000256" key="2">
    <source>
        <dbReference type="PIRSR" id="PIRSR600101-2"/>
    </source>
</evidence>
<dbReference type="Gene3D" id="1.10.246.130">
    <property type="match status" value="1"/>
</dbReference>
<dbReference type="GO" id="GO:0005886">
    <property type="term" value="C:plasma membrane"/>
    <property type="evidence" value="ECO:0007669"/>
    <property type="project" value="TreeGrafter"/>
</dbReference>
<dbReference type="Proteomes" id="UP001152795">
    <property type="component" value="Unassembled WGS sequence"/>
</dbReference>
<feature type="binding site" evidence="2">
    <location>
        <position position="521"/>
    </location>
    <ligand>
        <name>L-glutamate</name>
        <dbReference type="ChEBI" id="CHEBI:29985"/>
    </ligand>
</feature>
<comment type="caution">
    <text evidence="3">The sequence shown here is derived from an EMBL/GenBank/DDBJ whole genome shotgun (WGS) entry which is preliminary data.</text>
</comment>
<feature type="active site" description="Nucleophile" evidence="1">
    <location>
        <position position="428"/>
    </location>
</feature>
<accession>A0A7D9EQQ2</accession>
<dbReference type="SUPFAM" id="SSF56235">
    <property type="entry name" value="N-terminal nucleophile aminohydrolases (Ntn hydrolases)"/>
    <property type="match status" value="1"/>
</dbReference>
<dbReference type="EMBL" id="CACRXK020008978">
    <property type="protein sequence ID" value="CAB4016119.1"/>
    <property type="molecule type" value="Genomic_DNA"/>
</dbReference>
<dbReference type="Pfam" id="PF01019">
    <property type="entry name" value="G_glu_transpept"/>
    <property type="match status" value="1"/>
</dbReference>
<dbReference type="PRINTS" id="PR01210">
    <property type="entry name" value="GGTRANSPTASE"/>
</dbReference>
<dbReference type="Gene3D" id="3.60.20.40">
    <property type="match status" value="1"/>
</dbReference>
<name>A0A7D9EQQ2_PARCT</name>
<dbReference type="PANTHER" id="PTHR11686">
    <property type="entry name" value="GAMMA GLUTAMYL TRANSPEPTIDASE"/>
    <property type="match status" value="1"/>
</dbReference>
<feature type="non-terminal residue" evidence="3">
    <location>
        <position position="574"/>
    </location>
</feature>
<feature type="binding site" evidence="2">
    <location>
        <position position="154"/>
    </location>
    <ligand>
        <name>L-glutamate</name>
        <dbReference type="ChEBI" id="CHEBI:29985"/>
    </ligand>
</feature>
<dbReference type="OrthoDB" id="1081007at2759"/>
<dbReference type="InterPro" id="IPR043137">
    <property type="entry name" value="GGT_ssub_C"/>
</dbReference>